<evidence type="ECO:0000313" key="3">
    <source>
        <dbReference type="Proteomes" id="UP001325680"/>
    </source>
</evidence>
<feature type="chain" id="PRO_5046802484" description="DUF4919 domain-containing protein" evidence="1">
    <location>
        <begin position="21"/>
        <end position="245"/>
    </location>
</feature>
<feature type="signal peptide" evidence="1">
    <location>
        <begin position="1"/>
        <end position="20"/>
    </location>
</feature>
<gene>
    <name evidence="2" type="ORF">U0035_18170</name>
</gene>
<dbReference type="Proteomes" id="UP001325680">
    <property type="component" value="Chromosome"/>
</dbReference>
<keyword evidence="3" id="KW-1185">Reference proteome</keyword>
<proteinExistence type="predicted"/>
<reference evidence="2 3" key="1">
    <citation type="submission" date="2023-12" db="EMBL/GenBank/DDBJ databases">
        <title>Genome sequencing and assembly of bacterial species from a model synthetic community.</title>
        <authorList>
            <person name="Hogle S.L."/>
        </authorList>
    </citation>
    <scope>NUCLEOTIDE SEQUENCE [LARGE SCALE GENOMIC DNA]</scope>
    <source>
        <strain evidence="2 3">HAMBI_3031</strain>
    </source>
</reference>
<accession>A0ABZ0W516</accession>
<name>A0ABZ0W516_9BACT</name>
<evidence type="ECO:0000313" key="2">
    <source>
        <dbReference type="EMBL" id="WQD37602.1"/>
    </source>
</evidence>
<keyword evidence="1" id="KW-0732">Signal</keyword>
<evidence type="ECO:0000256" key="1">
    <source>
        <dbReference type="SAM" id="SignalP"/>
    </source>
</evidence>
<organism evidence="2 3">
    <name type="scientific">Niabella yanshanensis</name>
    <dbReference type="NCBI Taxonomy" id="577386"/>
    <lineage>
        <taxon>Bacteria</taxon>
        <taxon>Pseudomonadati</taxon>
        <taxon>Bacteroidota</taxon>
        <taxon>Chitinophagia</taxon>
        <taxon>Chitinophagales</taxon>
        <taxon>Chitinophagaceae</taxon>
        <taxon>Niabella</taxon>
    </lineage>
</organism>
<evidence type="ECO:0008006" key="4">
    <source>
        <dbReference type="Google" id="ProtNLM"/>
    </source>
</evidence>
<protein>
    <recommendedName>
        <fullName evidence="4">DUF4919 domain-containing protein</fullName>
    </recommendedName>
</protein>
<dbReference type="EMBL" id="CP139960">
    <property type="protein sequence ID" value="WQD37602.1"/>
    <property type="molecule type" value="Genomic_DNA"/>
</dbReference>
<dbReference type="RefSeq" id="WP_114791618.1">
    <property type="nucleotide sequence ID" value="NZ_CP139960.1"/>
</dbReference>
<sequence>MRYILLLTIAFLAVNTPAYSQMDAYREFRAQPSVPPYGLPKIKALISKIKPQSDEDNSDMGISPLSTKDYDALSLREKFTYAMIHPEMYAQNCAIFVPQAKEDQKIFGYLISWMNEETWSNRQLEFLEKNRDSVMAIIKESVTRSKRMGVNYKDALVEINAWEMIPFLISYYKKNKKDKDVLTTLMLLMKKGNYADFVKSQSYKNLYGVADNYESSMTFNKANEALTLQRAQAYFHSKKPDAPTN</sequence>